<evidence type="ECO:0000256" key="5">
    <source>
        <dbReference type="ARBA" id="ARBA00012290"/>
    </source>
</evidence>
<dbReference type="InterPro" id="IPR036291">
    <property type="entry name" value="NAD(P)-bd_dom_sf"/>
</dbReference>
<keyword evidence="9" id="KW-1133">Transmembrane helix</keyword>
<dbReference type="EMBL" id="AFWV01000001">
    <property type="protein sequence ID" value="EGV20669.1"/>
    <property type="molecule type" value="Genomic_DNA"/>
</dbReference>
<evidence type="ECO:0000256" key="11">
    <source>
        <dbReference type="ARBA" id="ARBA00023034"/>
    </source>
</evidence>
<reference evidence="15 16" key="1">
    <citation type="submission" date="2011-06" db="EMBL/GenBank/DDBJ databases">
        <title>The draft genome of Thiocapsa marina 5811.</title>
        <authorList>
            <consortium name="US DOE Joint Genome Institute (JGI-PGF)"/>
            <person name="Lucas S."/>
            <person name="Han J."/>
            <person name="Cheng J.-F."/>
            <person name="Goodwin L."/>
            <person name="Pitluck S."/>
            <person name="Peters L."/>
            <person name="Land M.L."/>
            <person name="Hauser L."/>
            <person name="Vogl K."/>
            <person name="Liu Z."/>
            <person name="Imhoff J."/>
            <person name="Thiel V."/>
            <person name="Frigaard N.-U."/>
            <person name="Bryant D."/>
            <person name="Woyke T.J."/>
        </authorList>
    </citation>
    <scope>NUCLEOTIDE SEQUENCE [LARGE SCALE GENOMIC DNA]</scope>
    <source>
        <strain evidence="15 16">5811</strain>
    </source>
</reference>
<organism evidence="15 16">
    <name type="scientific">Thiocapsa marina 5811</name>
    <dbReference type="NCBI Taxonomy" id="768671"/>
    <lineage>
        <taxon>Bacteria</taxon>
        <taxon>Pseudomonadati</taxon>
        <taxon>Pseudomonadota</taxon>
        <taxon>Gammaproteobacteria</taxon>
        <taxon>Chromatiales</taxon>
        <taxon>Chromatiaceae</taxon>
        <taxon>Thiocapsa</taxon>
    </lineage>
</organism>
<keyword evidence="6" id="KW-0812">Transmembrane</keyword>
<evidence type="ECO:0000256" key="13">
    <source>
        <dbReference type="ARBA" id="ARBA00023239"/>
    </source>
</evidence>
<dbReference type="UniPathway" id="UPA00796">
    <property type="reaction ID" value="UER00771"/>
</dbReference>
<evidence type="ECO:0000313" key="16">
    <source>
        <dbReference type="Proteomes" id="UP000005459"/>
    </source>
</evidence>
<dbReference type="AlphaFoldDB" id="F9U696"/>
<dbReference type="PANTHER" id="PTHR43078">
    <property type="entry name" value="UDP-GLUCURONIC ACID DECARBOXYLASE-RELATED"/>
    <property type="match status" value="1"/>
</dbReference>
<dbReference type="InterPro" id="IPR044516">
    <property type="entry name" value="UXS-like"/>
</dbReference>
<dbReference type="eggNOG" id="COG0451">
    <property type="taxonomic scope" value="Bacteria"/>
</dbReference>
<evidence type="ECO:0000313" key="15">
    <source>
        <dbReference type="EMBL" id="EGV20669.1"/>
    </source>
</evidence>
<keyword evidence="13" id="KW-0456">Lyase</keyword>
<keyword evidence="7" id="KW-0210">Decarboxylase</keyword>
<keyword evidence="12" id="KW-0472">Membrane</keyword>
<evidence type="ECO:0000256" key="3">
    <source>
        <dbReference type="ARBA" id="ARBA00005100"/>
    </source>
</evidence>
<dbReference type="GO" id="GO:0033320">
    <property type="term" value="P:UDP-D-xylose biosynthetic process"/>
    <property type="evidence" value="ECO:0007669"/>
    <property type="project" value="UniProtKB-UniPathway"/>
</dbReference>
<evidence type="ECO:0000256" key="10">
    <source>
        <dbReference type="ARBA" id="ARBA00023027"/>
    </source>
</evidence>
<evidence type="ECO:0000256" key="9">
    <source>
        <dbReference type="ARBA" id="ARBA00022989"/>
    </source>
</evidence>
<proteinExistence type="inferred from homology"/>
<comment type="subcellular location">
    <subcellularLocation>
        <location evidence="2">Golgi apparatus</location>
        <location evidence="2">Golgi stack membrane</location>
        <topology evidence="2">Single-pass type II membrane protein</topology>
    </subcellularLocation>
</comment>
<comment type="similarity">
    <text evidence="4">Belongs to the NAD(P)-dependent epimerase/dehydratase family. UDP-glucuronic acid decarboxylase subfamily.</text>
</comment>
<keyword evidence="8" id="KW-0735">Signal-anchor</keyword>
<accession>F9U696</accession>
<dbReference type="Gene3D" id="3.40.50.720">
    <property type="entry name" value="NAD(P)-binding Rossmann-like Domain"/>
    <property type="match status" value="1"/>
</dbReference>
<dbReference type="STRING" id="768671.ThimaDRAFT_0447"/>
<dbReference type="GO" id="GO:0005737">
    <property type="term" value="C:cytoplasm"/>
    <property type="evidence" value="ECO:0007669"/>
    <property type="project" value="TreeGrafter"/>
</dbReference>
<dbReference type="InterPro" id="IPR016040">
    <property type="entry name" value="NAD(P)-bd_dom"/>
</dbReference>
<evidence type="ECO:0000256" key="4">
    <source>
        <dbReference type="ARBA" id="ARBA00007505"/>
    </source>
</evidence>
<dbReference type="Pfam" id="PF16363">
    <property type="entry name" value="GDP_Man_Dehyd"/>
    <property type="match status" value="1"/>
</dbReference>
<evidence type="ECO:0000256" key="12">
    <source>
        <dbReference type="ARBA" id="ARBA00023136"/>
    </source>
</evidence>
<comment type="cofactor">
    <cofactor evidence="1">
        <name>NAD(+)</name>
        <dbReference type="ChEBI" id="CHEBI:57540"/>
    </cofactor>
</comment>
<protein>
    <recommendedName>
        <fullName evidence="5">UDP-glucuronate decarboxylase</fullName>
        <ecNumber evidence="5">4.1.1.35</ecNumber>
    </recommendedName>
</protein>
<evidence type="ECO:0000256" key="7">
    <source>
        <dbReference type="ARBA" id="ARBA00022793"/>
    </source>
</evidence>
<evidence type="ECO:0000256" key="2">
    <source>
        <dbReference type="ARBA" id="ARBA00004447"/>
    </source>
</evidence>
<evidence type="ECO:0000256" key="8">
    <source>
        <dbReference type="ARBA" id="ARBA00022968"/>
    </source>
</evidence>
<evidence type="ECO:0000256" key="6">
    <source>
        <dbReference type="ARBA" id="ARBA00022692"/>
    </source>
</evidence>
<comment type="pathway">
    <text evidence="3">Nucleotide-sugar biosynthesis; UDP-alpha-D-xylose biosynthesis; UDP-alpha-D-xylose from UDP-alpha-D-glucuronate: step 1/1.</text>
</comment>
<dbReference type="GO" id="GO:0070403">
    <property type="term" value="F:NAD+ binding"/>
    <property type="evidence" value="ECO:0007669"/>
    <property type="project" value="InterPro"/>
</dbReference>
<dbReference type="GO" id="GO:0042732">
    <property type="term" value="P:D-xylose metabolic process"/>
    <property type="evidence" value="ECO:0007669"/>
    <property type="project" value="InterPro"/>
</dbReference>
<dbReference type="GO" id="GO:0048040">
    <property type="term" value="F:UDP-glucuronate decarboxylase activity"/>
    <property type="evidence" value="ECO:0007669"/>
    <property type="project" value="UniProtKB-EC"/>
</dbReference>
<name>F9U696_9GAMM</name>
<feature type="domain" description="NAD(P)-binding" evidence="14">
    <location>
        <begin position="11"/>
        <end position="80"/>
    </location>
</feature>
<keyword evidence="10" id="KW-0520">NAD</keyword>
<dbReference type="PANTHER" id="PTHR43078:SF6">
    <property type="entry name" value="UDP-GLUCURONIC ACID DECARBOXYLASE 1"/>
    <property type="match status" value="1"/>
</dbReference>
<dbReference type="PATRIC" id="fig|768671.3.peg.497"/>
<dbReference type="SUPFAM" id="SSF51735">
    <property type="entry name" value="NAD(P)-binding Rossmann-fold domains"/>
    <property type="match status" value="1"/>
</dbReference>
<evidence type="ECO:0000256" key="1">
    <source>
        <dbReference type="ARBA" id="ARBA00001911"/>
    </source>
</evidence>
<gene>
    <name evidence="15" type="ORF">ThimaDRAFT_0447</name>
</gene>
<keyword evidence="11" id="KW-0333">Golgi apparatus</keyword>
<evidence type="ECO:0000259" key="14">
    <source>
        <dbReference type="Pfam" id="PF16363"/>
    </source>
</evidence>
<dbReference type="EC" id="4.1.1.35" evidence="5"/>
<keyword evidence="16" id="KW-1185">Reference proteome</keyword>
<dbReference type="Proteomes" id="UP000005459">
    <property type="component" value="Unassembled WGS sequence"/>
</dbReference>
<sequence>MRHDVTFPLYVEVDEIDNLACPASPIHYQFDPVQTTKTSVHGAINMLGLAKRVKAKIFQASTSEVYGDPAIHPQPEHYNLACPAFPNHSSTTAASTA</sequence>